<proteinExistence type="predicted"/>
<dbReference type="RefSeq" id="WP_091458315.1">
    <property type="nucleotide sequence ID" value="NZ_FOGD01000010.1"/>
</dbReference>
<dbReference type="Proteomes" id="UP000199766">
    <property type="component" value="Unassembled WGS sequence"/>
</dbReference>
<accession>A0A1H9Q8M2</accession>
<dbReference type="PANTHER" id="PTHR37292">
    <property type="entry name" value="VNG6097C"/>
    <property type="match status" value="1"/>
</dbReference>
<dbReference type="InterPro" id="IPR004919">
    <property type="entry name" value="GmrSD_N"/>
</dbReference>
<organism evidence="2 3">
    <name type="scientific">Giesbergeria anulus</name>
    <dbReference type="NCBI Taxonomy" id="180197"/>
    <lineage>
        <taxon>Bacteria</taxon>
        <taxon>Pseudomonadati</taxon>
        <taxon>Pseudomonadota</taxon>
        <taxon>Betaproteobacteria</taxon>
        <taxon>Burkholderiales</taxon>
        <taxon>Comamonadaceae</taxon>
        <taxon>Giesbergeria</taxon>
    </lineage>
</organism>
<evidence type="ECO:0000313" key="2">
    <source>
        <dbReference type="EMBL" id="SER56906.1"/>
    </source>
</evidence>
<dbReference type="STRING" id="180197.SAMN02982919_02591"/>
<keyword evidence="3" id="KW-1185">Reference proteome</keyword>
<dbReference type="Pfam" id="PF03235">
    <property type="entry name" value="GmrSD_N"/>
    <property type="match status" value="1"/>
</dbReference>
<dbReference type="EMBL" id="FOGD01000010">
    <property type="protein sequence ID" value="SER56906.1"/>
    <property type="molecule type" value="Genomic_DNA"/>
</dbReference>
<reference evidence="2 3" key="1">
    <citation type="submission" date="2016-10" db="EMBL/GenBank/DDBJ databases">
        <authorList>
            <person name="de Groot N.N."/>
        </authorList>
    </citation>
    <scope>NUCLEOTIDE SEQUENCE [LARGE SCALE GENOMIC DNA]</scope>
    <source>
        <strain evidence="2 3">ATCC 35958</strain>
    </source>
</reference>
<sequence>MADLERTDKPVSILVKELANGVIGVPEIQRNYVWNATQARDLVDSLYRKYPSGLILLWRPKNNPMYGKAVTKHKTPDYLILDGQQRITALQKVLSGEINLHFHILDGTLHIFNKKESTNRLLVPLTALIKNAFKVLTDATDGIILKEDQKEQIQQNIRNICKIEDYMFPVMIMHTDDYEEITESFIRLNSKGTRLNSTELAIARLAFQWPGAVTNEFDVTLKEYAKADYDLEMNVLVRLFIIIGKFQNGVYEKSSSVFDKGSAELMDIWKRTKRSFNGAIMFLKNNAGIESSKWLTSQYVIIPLAFFFYKKDRSKITDREIAGLLLWFFITTIYTRLTGRMSNLDKDIRAISTEAPIDELIKNLYEDVSSFSVTPEMIKGAYNRSNLIPLLRIILSQRDAKDFFTGISIKTNSIGYENQIEGHHIFPKSILKKNGIPTKEYDDITNIAFISQKINNHISNADPSEYLKDIDPIRLESQLIPTYKELWKISRFNDFCEERRKLIAKAINDFLNSQLIICNRKT</sequence>
<dbReference type="OrthoDB" id="9798761at2"/>
<feature type="domain" description="GmrSD restriction endonucleases N-terminal" evidence="1">
    <location>
        <begin position="16"/>
        <end position="203"/>
    </location>
</feature>
<evidence type="ECO:0000313" key="3">
    <source>
        <dbReference type="Proteomes" id="UP000199766"/>
    </source>
</evidence>
<evidence type="ECO:0000259" key="1">
    <source>
        <dbReference type="Pfam" id="PF03235"/>
    </source>
</evidence>
<dbReference type="PANTHER" id="PTHR37292:SF2">
    <property type="entry name" value="DUF262 DOMAIN-CONTAINING PROTEIN"/>
    <property type="match status" value="1"/>
</dbReference>
<dbReference type="AlphaFoldDB" id="A0A1H9Q8M2"/>
<name>A0A1H9Q8M2_9BURK</name>
<protein>
    <recommendedName>
        <fullName evidence="1">GmrSD restriction endonucleases N-terminal domain-containing protein</fullName>
    </recommendedName>
</protein>
<gene>
    <name evidence="2" type="ORF">SAMN02982919_02591</name>
</gene>